<dbReference type="RefSeq" id="WP_154599016.1">
    <property type="nucleotide sequence ID" value="NZ_JBFZSL010000016.1"/>
</dbReference>
<dbReference type="GO" id="GO:0016758">
    <property type="term" value="F:hexosyltransferase activity"/>
    <property type="evidence" value="ECO:0007669"/>
    <property type="project" value="UniProtKB-ARBA"/>
</dbReference>
<dbReference type="PANTHER" id="PTHR22916">
    <property type="entry name" value="GLYCOSYLTRANSFERASE"/>
    <property type="match status" value="1"/>
</dbReference>
<gene>
    <name evidence="2" type="primary">gt1</name>
</gene>
<evidence type="ECO:0000259" key="1">
    <source>
        <dbReference type="Pfam" id="PF00535"/>
    </source>
</evidence>
<reference evidence="2" key="1">
    <citation type="submission" date="2018-06" db="EMBL/GenBank/DDBJ databases">
        <title>Development of a Molecular Serotyping Scheme and a Multiplexed Luminex-Based Array for Providencia.</title>
        <authorList>
            <person name="Du Y."/>
            <person name="Liu B."/>
        </authorList>
    </citation>
    <scope>NUCLEOTIDE SEQUENCE</scope>
</reference>
<dbReference type="PANTHER" id="PTHR22916:SF3">
    <property type="entry name" value="UDP-GLCNAC:BETAGAL BETA-1,3-N-ACETYLGLUCOSAMINYLTRANSFERASE-LIKE PROTEIN 1"/>
    <property type="match status" value="1"/>
</dbReference>
<organism evidence="2">
    <name type="scientific">Providencia stuartii</name>
    <dbReference type="NCBI Taxonomy" id="588"/>
    <lineage>
        <taxon>Bacteria</taxon>
        <taxon>Pseudomonadati</taxon>
        <taxon>Pseudomonadota</taxon>
        <taxon>Gammaproteobacteria</taxon>
        <taxon>Enterobacterales</taxon>
        <taxon>Morganellaceae</taxon>
        <taxon>Providencia</taxon>
    </lineage>
</organism>
<proteinExistence type="predicted"/>
<dbReference type="EMBL" id="MH444270">
    <property type="protein sequence ID" value="AXL96509.1"/>
    <property type="molecule type" value="Genomic_DNA"/>
</dbReference>
<accession>A0A346CLN5</accession>
<dbReference type="SUPFAM" id="SSF53448">
    <property type="entry name" value="Nucleotide-diphospho-sugar transferases"/>
    <property type="match status" value="1"/>
</dbReference>
<evidence type="ECO:0000313" key="2">
    <source>
        <dbReference type="EMBL" id="AXL96509.1"/>
    </source>
</evidence>
<protein>
    <submittedName>
        <fullName evidence="2">WpaH</fullName>
    </submittedName>
</protein>
<sequence>MNINPLQAPEDEASIIKHWKYIDKIYISCVCITYNQENYIKDAINGMLAQITDYRFEVIIHDDVSTDNTRDILLEYKNKYPNIIKLVLQKENQYKKGKKIIPLAVSKAQGEYIALCEGDDYWINKNKIDSQIKILNQYRNINICVHNAYVLENKHNQLINLFKFQVKKNRTVPPIKIYSTSGQFSPTAAYFFRKNLFLNFISLYDEFPILDFFIEAILGNNGVFYLKDKSSVYRYNSIGSWTNNELNDTILSLIRNQRMLEALDLLNYTMNNTLKDKVEYKKSDIYKNIVVLHLKSGSYSKAFTAFSKIKKMKIKNYTKILYSYFKSIINK</sequence>
<dbReference type="Pfam" id="PF00535">
    <property type="entry name" value="Glycos_transf_2"/>
    <property type="match status" value="1"/>
</dbReference>
<feature type="domain" description="Glycosyltransferase 2-like" evidence="1">
    <location>
        <begin position="28"/>
        <end position="190"/>
    </location>
</feature>
<dbReference type="Gene3D" id="3.90.550.10">
    <property type="entry name" value="Spore Coat Polysaccharide Biosynthesis Protein SpsA, Chain A"/>
    <property type="match status" value="1"/>
</dbReference>
<dbReference type="InterPro" id="IPR001173">
    <property type="entry name" value="Glyco_trans_2-like"/>
</dbReference>
<name>A0A346CLN5_PROST</name>
<dbReference type="InterPro" id="IPR029044">
    <property type="entry name" value="Nucleotide-diphossugar_trans"/>
</dbReference>
<dbReference type="AlphaFoldDB" id="A0A346CLN5"/>